<protein>
    <submittedName>
        <fullName evidence="2">TIR domain-containing protein</fullName>
    </submittedName>
</protein>
<dbReference type="GO" id="GO:0007165">
    <property type="term" value="P:signal transduction"/>
    <property type="evidence" value="ECO:0007669"/>
    <property type="project" value="InterPro"/>
</dbReference>
<dbReference type="AlphaFoldDB" id="A0A1M6KJ26"/>
<feature type="domain" description="TIR" evidence="1">
    <location>
        <begin position="4"/>
        <end position="112"/>
    </location>
</feature>
<evidence type="ECO:0000259" key="1">
    <source>
        <dbReference type="Pfam" id="PF13676"/>
    </source>
</evidence>
<gene>
    <name evidence="2" type="ORF">SAMN02745136_00472</name>
</gene>
<accession>A0A1M6KJ26</accession>
<dbReference type="STRING" id="1121322.SAMN02745136_00472"/>
<evidence type="ECO:0000313" key="3">
    <source>
        <dbReference type="Proteomes" id="UP000184386"/>
    </source>
</evidence>
<name>A0A1M6KJ26_9FIRM</name>
<reference evidence="2 3" key="1">
    <citation type="submission" date="2016-11" db="EMBL/GenBank/DDBJ databases">
        <authorList>
            <person name="Jaros S."/>
            <person name="Januszkiewicz K."/>
            <person name="Wedrychowicz H."/>
        </authorList>
    </citation>
    <scope>NUCLEOTIDE SEQUENCE [LARGE SCALE GENOMIC DNA]</scope>
    <source>
        <strain evidence="2 3">DSM 15929</strain>
    </source>
</reference>
<dbReference type="EMBL" id="FRAC01000006">
    <property type="protein sequence ID" value="SHJ58935.1"/>
    <property type="molecule type" value="Genomic_DNA"/>
</dbReference>
<dbReference type="SUPFAM" id="SSF52200">
    <property type="entry name" value="Toll/Interleukin receptor TIR domain"/>
    <property type="match status" value="1"/>
</dbReference>
<proteinExistence type="predicted"/>
<organism evidence="2 3">
    <name type="scientific">Anaerocolumna jejuensis DSM 15929</name>
    <dbReference type="NCBI Taxonomy" id="1121322"/>
    <lineage>
        <taxon>Bacteria</taxon>
        <taxon>Bacillati</taxon>
        <taxon>Bacillota</taxon>
        <taxon>Clostridia</taxon>
        <taxon>Lachnospirales</taxon>
        <taxon>Lachnospiraceae</taxon>
        <taxon>Anaerocolumna</taxon>
    </lineage>
</organism>
<dbReference type="OrthoDB" id="2067003at2"/>
<dbReference type="Gene3D" id="3.40.50.10140">
    <property type="entry name" value="Toll/interleukin-1 receptor homology (TIR) domain"/>
    <property type="match status" value="1"/>
</dbReference>
<sequence>MTEIFISYCQKDSSYIDLMDSYFNAKDIVLRRDIREISPWKSIKEYMQTIRNTDYAVLLISDKYLKSFNCMYEVLEVMKEQNYRNRIFPAVLETGIYDTSCRVEYVKFWQDKYKELGNQMSQIDMVNASGLIDDLKRTQNIAASMSEFLALVADMNNPSISDINTAIENKLNEYGVIGKASGVPQSKCQPVHDIFSSLNIPRVNAMTEPTDLEKNQFMTDSFIKINELLEQLCEQLQNDISSIKVLVNRVDAKNVMYRFYANGNQVRGLKLFLGNIFGGRDMNIGISTDMLLSGNNNSFNGMLSLKFEKGQLLLYAMMSMSMNQRTMTVEEAVKDIWESYIQPYLNR</sequence>
<keyword evidence="3" id="KW-1185">Reference proteome</keyword>
<dbReference type="RefSeq" id="WP_073272527.1">
    <property type="nucleotide sequence ID" value="NZ_FRAC01000006.1"/>
</dbReference>
<dbReference type="Pfam" id="PF13676">
    <property type="entry name" value="TIR_2"/>
    <property type="match status" value="1"/>
</dbReference>
<evidence type="ECO:0000313" key="2">
    <source>
        <dbReference type="EMBL" id="SHJ58935.1"/>
    </source>
</evidence>
<dbReference type="InterPro" id="IPR035897">
    <property type="entry name" value="Toll_tir_struct_dom_sf"/>
</dbReference>
<dbReference type="InterPro" id="IPR000157">
    <property type="entry name" value="TIR_dom"/>
</dbReference>
<dbReference type="Proteomes" id="UP000184386">
    <property type="component" value="Unassembled WGS sequence"/>
</dbReference>